<accession>A0A6J5NP08</accession>
<gene>
    <name evidence="2" type="ORF">UFOVP699_212</name>
</gene>
<reference evidence="2" key="1">
    <citation type="submission" date="2020-04" db="EMBL/GenBank/DDBJ databases">
        <authorList>
            <person name="Chiriac C."/>
            <person name="Salcher M."/>
            <person name="Ghai R."/>
            <person name="Kavagutti S V."/>
        </authorList>
    </citation>
    <scope>NUCLEOTIDE SEQUENCE</scope>
</reference>
<feature type="transmembrane region" description="Helical" evidence="1">
    <location>
        <begin position="43"/>
        <end position="63"/>
    </location>
</feature>
<feature type="transmembrane region" description="Helical" evidence="1">
    <location>
        <begin position="12"/>
        <end position="31"/>
    </location>
</feature>
<evidence type="ECO:0000256" key="1">
    <source>
        <dbReference type="SAM" id="Phobius"/>
    </source>
</evidence>
<name>A0A6J5NP08_9CAUD</name>
<proteinExistence type="predicted"/>
<keyword evidence="1" id="KW-0472">Membrane</keyword>
<keyword evidence="1" id="KW-0812">Transmembrane</keyword>
<dbReference type="EMBL" id="LR796670">
    <property type="protein sequence ID" value="CAB4159476.1"/>
    <property type="molecule type" value="Genomic_DNA"/>
</dbReference>
<keyword evidence="1" id="KW-1133">Transmembrane helix</keyword>
<protein>
    <submittedName>
        <fullName evidence="2">Uncharacterized protein</fullName>
    </submittedName>
</protein>
<evidence type="ECO:0000313" key="2">
    <source>
        <dbReference type="EMBL" id="CAB4159476.1"/>
    </source>
</evidence>
<sequence>MKNERNLMDRIGPWSTVALTLVYVGLMSLFFDYVISREFPFELQILATFAALYYSWWQLKLIVTKLTSLIKTKEEK</sequence>
<organism evidence="2">
    <name type="scientific">uncultured Caudovirales phage</name>
    <dbReference type="NCBI Taxonomy" id="2100421"/>
    <lineage>
        <taxon>Viruses</taxon>
        <taxon>Duplodnaviria</taxon>
        <taxon>Heunggongvirae</taxon>
        <taxon>Uroviricota</taxon>
        <taxon>Caudoviricetes</taxon>
        <taxon>Peduoviridae</taxon>
        <taxon>Maltschvirus</taxon>
        <taxon>Maltschvirus maltsch</taxon>
    </lineage>
</organism>